<evidence type="ECO:0000313" key="1">
    <source>
        <dbReference type="EMBL" id="KAJ4721138.1"/>
    </source>
</evidence>
<proteinExistence type="predicted"/>
<dbReference type="EMBL" id="CM051397">
    <property type="protein sequence ID" value="KAJ4721138.1"/>
    <property type="molecule type" value="Genomic_DNA"/>
</dbReference>
<sequence>MEISKPKQVQNYPENGVLNYLFRKKLKQTDMKTLLLVKESTAYFEGLPESIKAEMDAGNFQVVVYTANSDPIGVFIKRDVKEQPSEFQAKYHLKQATWFAIPSLNGFEVGDEIDCWAVYNPDIEPCLSLVIEKFAN</sequence>
<organism evidence="1 2">
    <name type="scientific">Melia azedarach</name>
    <name type="common">Chinaberry tree</name>
    <dbReference type="NCBI Taxonomy" id="155640"/>
    <lineage>
        <taxon>Eukaryota</taxon>
        <taxon>Viridiplantae</taxon>
        <taxon>Streptophyta</taxon>
        <taxon>Embryophyta</taxon>
        <taxon>Tracheophyta</taxon>
        <taxon>Spermatophyta</taxon>
        <taxon>Magnoliopsida</taxon>
        <taxon>eudicotyledons</taxon>
        <taxon>Gunneridae</taxon>
        <taxon>Pentapetalae</taxon>
        <taxon>rosids</taxon>
        <taxon>malvids</taxon>
        <taxon>Sapindales</taxon>
        <taxon>Meliaceae</taxon>
        <taxon>Melia</taxon>
    </lineage>
</organism>
<gene>
    <name evidence="1" type="ORF">OWV82_008860</name>
</gene>
<reference evidence="1 2" key="1">
    <citation type="journal article" date="2023" name="Science">
        <title>Complex scaffold remodeling in plant triterpene biosynthesis.</title>
        <authorList>
            <person name="De La Pena R."/>
            <person name="Hodgson H."/>
            <person name="Liu J.C."/>
            <person name="Stephenson M.J."/>
            <person name="Martin A.C."/>
            <person name="Owen C."/>
            <person name="Harkess A."/>
            <person name="Leebens-Mack J."/>
            <person name="Jimenez L.E."/>
            <person name="Osbourn A."/>
            <person name="Sattely E.S."/>
        </authorList>
    </citation>
    <scope>NUCLEOTIDE SEQUENCE [LARGE SCALE GENOMIC DNA]</scope>
    <source>
        <strain evidence="2">cv. JPN11</strain>
        <tissue evidence="1">Leaf</tissue>
    </source>
</reference>
<keyword evidence="2" id="KW-1185">Reference proteome</keyword>
<evidence type="ECO:0000313" key="2">
    <source>
        <dbReference type="Proteomes" id="UP001164539"/>
    </source>
</evidence>
<dbReference type="Proteomes" id="UP001164539">
    <property type="component" value="Chromosome 4"/>
</dbReference>
<name>A0ACC1YCX8_MELAZ</name>
<comment type="caution">
    <text evidence="1">The sequence shown here is derived from an EMBL/GenBank/DDBJ whole genome shotgun (WGS) entry which is preliminary data.</text>
</comment>
<protein>
    <submittedName>
        <fullName evidence="1">Uncharacterized protein</fullName>
    </submittedName>
</protein>
<accession>A0ACC1YCX8</accession>